<dbReference type="InterPro" id="IPR005158">
    <property type="entry name" value="BTAD"/>
</dbReference>
<dbReference type="EMBL" id="BNEK01000005">
    <property type="protein sequence ID" value="GHJ33728.1"/>
    <property type="molecule type" value="Genomic_DNA"/>
</dbReference>
<accession>A0ABQ3UEY5</accession>
<dbReference type="RefSeq" id="WP_236259591.1">
    <property type="nucleotide sequence ID" value="NZ_BNEK01000005.1"/>
</dbReference>
<dbReference type="SMART" id="SM01043">
    <property type="entry name" value="BTAD"/>
    <property type="match status" value="1"/>
</dbReference>
<gene>
    <name evidence="3" type="ORF">TPA0910_81610</name>
</gene>
<name>A0ABQ3UEY5_STRHY</name>
<organism evidence="3 4">
    <name type="scientific">Streptomyces hygroscopicus</name>
    <dbReference type="NCBI Taxonomy" id="1912"/>
    <lineage>
        <taxon>Bacteria</taxon>
        <taxon>Bacillati</taxon>
        <taxon>Actinomycetota</taxon>
        <taxon>Actinomycetes</taxon>
        <taxon>Kitasatosporales</taxon>
        <taxon>Streptomycetaceae</taxon>
        <taxon>Streptomyces</taxon>
        <taxon>Streptomyces violaceusniger group</taxon>
    </lineage>
</organism>
<dbReference type="Gene3D" id="1.25.40.10">
    <property type="entry name" value="Tetratricopeptide repeat domain"/>
    <property type="match status" value="2"/>
</dbReference>
<dbReference type="InterPro" id="IPR036388">
    <property type="entry name" value="WH-like_DNA-bd_sf"/>
</dbReference>
<dbReference type="PANTHER" id="PTHR47691">
    <property type="entry name" value="REGULATOR-RELATED"/>
    <property type="match status" value="1"/>
</dbReference>
<evidence type="ECO:0000313" key="3">
    <source>
        <dbReference type="EMBL" id="GHJ33728.1"/>
    </source>
</evidence>
<protein>
    <recommendedName>
        <fullName evidence="2">Bacterial transcriptional activator domain-containing protein</fullName>
    </recommendedName>
</protein>
<dbReference type="SUPFAM" id="SSF52540">
    <property type="entry name" value="P-loop containing nucleoside triphosphate hydrolases"/>
    <property type="match status" value="1"/>
</dbReference>
<dbReference type="SUPFAM" id="SSF48452">
    <property type="entry name" value="TPR-like"/>
    <property type="match status" value="2"/>
</dbReference>
<dbReference type="PANTHER" id="PTHR47691:SF3">
    <property type="entry name" value="HTH-TYPE TRANSCRIPTIONAL REGULATOR RV0890C-RELATED"/>
    <property type="match status" value="1"/>
</dbReference>
<dbReference type="Gene3D" id="1.10.10.10">
    <property type="entry name" value="Winged helix-like DNA-binding domain superfamily/Winged helix DNA-binding domain"/>
    <property type="match status" value="1"/>
</dbReference>
<evidence type="ECO:0000313" key="4">
    <source>
        <dbReference type="Proteomes" id="UP001054854"/>
    </source>
</evidence>
<dbReference type="InterPro" id="IPR027417">
    <property type="entry name" value="P-loop_NTPase"/>
</dbReference>
<evidence type="ECO:0000256" key="1">
    <source>
        <dbReference type="ARBA" id="ARBA00023012"/>
    </source>
</evidence>
<dbReference type="InterPro" id="IPR011990">
    <property type="entry name" value="TPR-like_helical_dom_sf"/>
</dbReference>
<dbReference type="SUPFAM" id="SSF46894">
    <property type="entry name" value="C-terminal effector domain of the bipartite response regulators"/>
    <property type="match status" value="1"/>
</dbReference>
<keyword evidence="4" id="KW-1185">Reference proteome</keyword>
<evidence type="ECO:0000259" key="2">
    <source>
        <dbReference type="SMART" id="SM01043"/>
    </source>
</evidence>
<comment type="caution">
    <text evidence="3">The sequence shown here is derived from an EMBL/GenBank/DDBJ whole genome shotgun (WGS) entry which is preliminary data.</text>
</comment>
<reference evidence="3" key="1">
    <citation type="submission" date="2024-05" db="EMBL/GenBank/DDBJ databases">
        <title>Whole genome shotgun sequence of Streptomyces hygroscopicus NBRC 113678.</title>
        <authorList>
            <person name="Komaki H."/>
            <person name="Tamura T."/>
        </authorList>
    </citation>
    <scope>NUCLEOTIDE SEQUENCE</scope>
    <source>
        <strain evidence="3">N11-34</strain>
    </source>
</reference>
<dbReference type="InterPro" id="IPR016032">
    <property type="entry name" value="Sig_transdc_resp-reg_C-effctor"/>
</dbReference>
<keyword evidence="1" id="KW-0902">Two-component regulatory system</keyword>
<dbReference type="Pfam" id="PF03704">
    <property type="entry name" value="BTAD"/>
    <property type="match status" value="1"/>
</dbReference>
<dbReference type="Gene3D" id="3.40.50.300">
    <property type="entry name" value="P-loop containing nucleotide triphosphate hydrolases"/>
    <property type="match status" value="1"/>
</dbReference>
<sequence>MTTDLTLLPRVAYRGQEVTAPRLRGLLALLAGDVRTGCSTEGLVAGLWPDALPERPGKAVQVLVSRARALLGADVLATTPTGYRLTLTEDQVDSSAVLLHAAASADRARAGDHAGSLAAAEAGLALWDGAPDGPGGTGDPVAALRAERAAVRGTLVRARALALARLGRHAEAAGPLAVVAAERPRDEEVLAELLRAEAATAGPSAALTRYEAYRRELRDALGTDPGAGLRAVHRELLRGEAPAVRHGVPHEPNPLLGREEDIAAVERLLSASRAVTVVGPGGLGKTRLAYAVSRRAGQPAVYCVPLTGVTADEDVAAEVASALGAGEGRPGARSGLASADPVTGIRGVLGSGPALLVLDNCEHVIRGAAELVRALVSAAKELRVLATSRAPLDLTSEAVYALPELGLDTSVELFTQRARAARPGVELPPDAVTELCRHLDGLPLAVELAAARVRVLSVPEIARRLGDRFALLRGGARDVPERHRTLHAVVEWSWNLLAEDARAALRTLSVFPGGFSGEAAERVLGEDALFLLEQLAGQSLLTIADTPVGVRFRMLETVREFSAARRAEADGDEEAIGRFLAWARDFGVAYHDVLLGPEPLLHWERIEAEQDNLVAALRHALARADGPTTAAVTAVLAALWSTDSNYPRLAALAADTASPLSHYHPEPGYVEVARTAAVLCLVSLFMDSGPCVARHLATLRRLPAAPPDTLPRATAVVLSAGPEMLPPDYDVLLKLCASERPLVAAVAEGFASYVWEHEHDIDRALASARRMIAALAPVDNPALRVMGYSRMSELCLKTGRGEAAYGYLRAALEALSRLGDERDYIGIRWGLALACLQRGDPGEAEYWLRQAEGDGTPQEDPFYSPDLGVRAEIALLQGLPEAGLGLWRRAVERIPGAGSTHRGAPWLDPWALEIQSAAVTAHAYAGRLELVAEPLDGLRQRLRTLLAAPSRTPLEFPVYGTVLHALGVAGLASGDASAVRMIALAERLRVLREFQPTMSAARARRAAEDADRAAYADAVSAYAALGRDELRDAIRALISGRA</sequence>
<feature type="domain" description="Bacterial transcriptional activator" evidence="2">
    <location>
        <begin position="92"/>
        <end position="237"/>
    </location>
</feature>
<dbReference type="Proteomes" id="UP001054854">
    <property type="component" value="Unassembled WGS sequence"/>
</dbReference>
<proteinExistence type="predicted"/>